<dbReference type="GO" id="GO:0006364">
    <property type="term" value="P:rRNA processing"/>
    <property type="evidence" value="ECO:0007669"/>
    <property type="project" value="UniProtKB-KW"/>
</dbReference>
<evidence type="ECO:0000256" key="1">
    <source>
        <dbReference type="ARBA" id="ARBA00006524"/>
    </source>
</evidence>
<keyword evidence="4" id="KW-1185">Reference proteome</keyword>
<dbReference type="AlphaFoldDB" id="A0AAV1EFI3"/>
<organism evidence="3 4">
    <name type="scientific">Oldenlandia corymbosa var. corymbosa</name>
    <dbReference type="NCBI Taxonomy" id="529605"/>
    <lineage>
        <taxon>Eukaryota</taxon>
        <taxon>Viridiplantae</taxon>
        <taxon>Streptophyta</taxon>
        <taxon>Embryophyta</taxon>
        <taxon>Tracheophyta</taxon>
        <taxon>Spermatophyta</taxon>
        <taxon>Magnoliopsida</taxon>
        <taxon>eudicotyledons</taxon>
        <taxon>Gunneridae</taxon>
        <taxon>Pentapetalae</taxon>
        <taxon>asterids</taxon>
        <taxon>lamiids</taxon>
        <taxon>Gentianales</taxon>
        <taxon>Rubiaceae</taxon>
        <taxon>Rubioideae</taxon>
        <taxon>Spermacoceae</taxon>
        <taxon>Hedyotis-Oldenlandia complex</taxon>
        <taxon>Oldenlandia</taxon>
    </lineage>
</organism>
<keyword evidence="2" id="KW-0698">rRNA processing</keyword>
<comment type="similarity">
    <text evidence="1">Belongs to the TSR2 family.</text>
</comment>
<evidence type="ECO:0000313" key="3">
    <source>
        <dbReference type="EMBL" id="CAI9118453.1"/>
    </source>
</evidence>
<gene>
    <name evidence="3" type="ORF">OLC1_LOCUS24320</name>
</gene>
<dbReference type="EMBL" id="OX459126">
    <property type="protein sequence ID" value="CAI9118453.1"/>
    <property type="molecule type" value="Genomic_DNA"/>
</dbReference>
<evidence type="ECO:0000256" key="2">
    <source>
        <dbReference type="ARBA" id="ARBA00022552"/>
    </source>
</evidence>
<dbReference type="Pfam" id="PF10273">
    <property type="entry name" value="WGG"/>
    <property type="match status" value="1"/>
</dbReference>
<dbReference type="Proteomes" id="UP001161247">
    <property type="component" value="Chromosome 9"/>
</dbReference>
<dbReference type="InterPro" id="IPR019398">
    <property type="entry name" value="Pre-rRNA_process_TSR2"/>
</dbReference>
<protein>
    <submittedName>
        <fullName evidence="3">OLC1v1020027C1</fullName>
    </submittedName>
</protein>
<reference evidence="3" key="1">
    <citation type="submission" date="2023-03" db="EMBL/GenBank/DDBJ databases">
        <authorList>
            <person name="Julca I."/>
        </authorList>
    </citation>
    <scope>NUCLEOTIDE SEQUENCE</scope>
</reference>
<dbReference type="PANTHER" id="PTHR21250">
    <property type="entry name" value="PRE-RRNA-PROCESSING PROTEIN TSR2 HOMOLOG"/>
    <property type="match status" value="1"/>
</dbReference>
<sequence length="143" mass="16306">MDTSRRSRDGPVSILMEAQAPFVHVKNHESLPSSVTLHEGISLLLSRWFALQMAVQNEWGGDDSFYKSQLLVSEIESWFSQPKNSVNLEDLESLLHERLLLSFNTEIEDGSIEEVAEELMTMHEESLHHGNLVRTTSRSQQLN</sequence>
<name>A0AAV1EFI3_OLDCO</name>
<accession>A0AAV1EFI3</accession>
<evidence type="ECO:0000313" key="4">
    <source>
        <dbReference type="Proteomes" id="UP001161247"/>
    </source>
</evidence>
<proteinExistence type="inferred from homology"/>